<dbReference type="Proteomes" id="UP001331936">
    <property type="component" value="Unassembled WGS sequence"/>
</dbReference>
<dbReference type="Pfam" id="PF02627">
    <property type="entry name" value="CMD"/>
    <property type="match status" value="1"/>
</dbReference>
<dbReference type="Gene3D" id="1.20.1290.10">
    <property type="entry name" value="AhpD-like"/>
    <property type="match status" value="1"/>
</dbReference>
<name>A0ABU7JKW9_9NOCA</name>
<reference evidence="2 3" key="1">
    <citation type="submission" date="2023-08" db="EMBL/GenBank/DDBJ databases">
        <authorList>
            <person name="Girao M."/>
            <person name="Carvalho M.F."/>
        </authorList>
    </citation>
    <scope>NUCLEOTIDE SEQUENCE [LARGE SCALE GENOMIC DNA]</scope>
    <source>
        <strain evidence="2 3">CC-R104</strain>
    </source>
</reference>
<keyword evidence="3" id="KW-1185">Reference proteome</keyword>
<dbReference type="EMBL" id="JAUZMZ010000002">
    <property type="protein sequence ID" value="MEE2030690.1"/>
    <property type="molecule type" value="Genomic_DNA"/>
</dbReference>
<protein>
    <submittedName>
        <fullName evidence="2">Carboxymuconolactone decarboxylase family protein</fullName>
    </submittedName>
</protein>
<dbReference type="PANTHER" id="PTHR33570:SF2">
    <property type="entry name" value="CARBOXYMUCONOLACTONE DECARBOXYLASE-LIKE DOMAIN-CONTAINING PROTEIN"/>
    <property type="match status" value="1"/>
</dbReference>
<comment type="caution">
    <text evidence="2">The sequence shown here is derived from an EMBL/GenBank/DDBJ whole genome shotgun (WGS) entry which is preliminary data.</text>
</comment>
<evidence type="ECO:0000259" key="1">
    <source>
        <dbReference type="Pfam" id="PF02627"/>
    </source>
</evidence>
<evidence type="ECO:0000313" key="2">
    <source>
        <dbReference type="EMBL" id="MEE2030690.1"/>
    </source>
</evidence>
<feature type="domain" description="Carboxymuconolactone decarboxylase-like" evidence="1">
    <location>
        <begin position="48"/>
        <end position="130"/>
    </location>
</feature>
<accession>A0ABU7JKW9</accession>
<organism evidence="2 3">
    <name type="scientific">Rhodococcus chondri</name>
    <dbReference type="NCBI Taxonomy" id="3065941"/>
    <lineage>
        <taxon>Bacteria</taxon>
        <taxon>Bacillati</taxon>
        <taxon>Actinomycetota</taxon>
        <taxon>Actinomycetes</taxon>
        <taxon>Mycobacteriales</taxon>
        <taxon>Nocardiaceae</taxon>
        <taxon>Rhodococcus</taxon>
    </lineage>
</organism>
<dbReference type="SUPFAM" id="SSF69118">
    <property type="entry name" value="AhpD-like"/>
    <property type="match status" value="1"/>
</dbReference>
<evidence type="ECO:0000313" key="3">
    <source>
        <dbReference type="Proteomes" id="UP001331936"/>
    </source>
</evidence>
<dbReference type="InterPro" id="IPR029032">
    <property type="entry name" value="AhpD-like"/>
</dbReference>
<sequence>MTQHVAPDAVDTAHRTIFDAGLVVRREVLGDEYVDAALSRNTGTDGEALQKYVSEFVWGGVWTRPGLERRDRSLITLGILMALGQHAELATHVRAGLKNGLTRNEISEAVIHATAYVGTPAGISAMRVVQDILETELGPLDGQTPDEGDDA</sequence>
<proteinExistence type="predicted"/>
<dbReference type="InterPro" id="IPR052512">
    <property type="entry name" value="4CMD/NDH-1_regulator"/>
</dbReference>
<gene>
    <name evidence="2" type="ORF">Q8814_00930</name>
</gene>
<dbReference type="PANTHER" id="PTHR33570">
    <property type="entry name" value="4-CARBOXYMUCONOLACTONE DECARBOXYLASE FAMILY PROTEIN"/>
    <property type="match status" value="1"/>
</dbReference>
<dbReference type="InterPro" id="IPR003779">
    <property type="entry name" value="CMD-like"/>
</dbReference>